<proteinExistence type="predicted"/>
<evidence type="ECO:0000313" key="2">
    <source>
        <dbReference type="Proteomes" id="UP001523392"/>
    </source>
</evidence>
<dbReference type="EMBL" id="JAFIRR010000023">
    <property type="protein sequence ID" value="MCO6415305.1"/>
    <property type="molecule type" value="Genomic_DNA"/>
</dbReference>
<dbReference type="Proteomes" id="UP001523392">
    <property type="component" value="Unassembled WGS sequence"/>
</dbReference>
<protein>
    <submittedName>
        <fullName evidence="1">Uncharacterized protein</fullName>
    </submittedName>
</protein>
<gene>
    <name evidence="1" type="ORF">JYK14_03820</name>
</gene>
<name>A0ABT1D2S6_9PROT</name>
<sequence>MDVPVAIFHPRHDKAVQKPLLQAETLLVWRYISDAFYKRRDIALEEDIIAPDRQQKGVNPPCCLPGRFSLREPLVHATDNWALDRVLDPA</sequence>
<accession>A0ABT1D2S6</accession>
<dbReference type="RefSeq" id="WP_252951903.1">
    <property type="nucleotide sequence ID" value="NZ_JAFIRR010000023.1"/>
</dbReference>
<reference evidence="1 2" key="1">
    <citation type="submission" date="2021-12" db="EMBL/GenBank/DDBJ databases">
        <title>Siccirubricoccus leaddurans sp. nov., a high concentration Zn2+ tolerance bacterium.</title>
        <authorList>
            <person name="Cao Y."/>
        </authorList>
    </citation>
    <scope>NUCLEOTIDE SEQUENCE [LARGE SCALE GENOMIC DNA]</scope>
    <source>
        <strain evidence="1 2">KC 17139</strain>
    </source>
</reference>
<evidence type="ECO:0000313" key="1">
    <source>
        <dbReference type="EMBL" id="MCO6415305.1"/>
    </source>
</evidence>
<comment type="caution">
    <text evidence="1">The sequence shown here is derived from an EMBL/GenBank/DDBJ whole genome shotgun (WGS) entry which is preliminary data.</text>
</comment>
<keyword evidence="2" id="KW-1185">Reference proteome</keyword>
<organism evidence="1 2">
    <name type="scientific">Siccirubricoccus soli</name>
    <dbReference type="NCBI Taxonomy" id="2899147"/>
    <lineage>
        <taxon>Bacteria</taxon>
        <taxon>Pseudomonadati</taxon>
        <taxon>Pseudomonadota</taxon>
        <taxon>Alphaproteobacteria</taxon>
        <taxon>Acetobacterales</taxon>
        <taxon>Roseomonadaceae</taxon>
        <taxon>Siccirubricoccus</taxon>
    </lineage>
</organism>